<dbReference type="Gene3D" id="3.90.380.10">
    <property type="entry name" value="Naphthalene 1,2-dioxygenase Alpha Subunit, Chain A, domain 1"/>
    <property type="match status" value="1"/>
</dbReference>
<dbReference type="PRINTS" id="PR00090">
    <property type="entry name" value="RNGDIOXGNASE"/>
</dbReference>
<dbReference type="InterPro" id="IPR015879">
    <property type="entry name" value="Ring_hydroxy_dOase_asu_C_dom"/>
</dbReference>
<reference evidence="8 9" key="1">
    <citation type="submission" date="2020-08" db="EMBL/GenBank/DDBJ databases">
        <title>Genomic Encyclopedia of Type Strains, Phase IV (KMG-IV): sequencing the most valuable type-strain genomes for metagenomic binning, comparative biology and taxonomic classification.</title>
        <authorList>
            <person name="Goeker M."/>
        </authorList>
    </citation>
    <scope>NUCLEOTIDE SEQUENCE [LARGE SCALE GENOMIC DNA]</scope>
    <source>
        <strain evidence="8 9">DSM 22198</strain>
    </source>
</reference>
<dbReference type="EMBL" id="JACIIZ010000011">
    <property type="protein sequence ID" value="MBB6253341.1"/>
    <property type="molecule type" value="Genomic_DNA"/>
</dbReference>
<keyword evidence="6" id="KW-0411">Iron-sulfur</keyword>
<dbReference type="Pfam" id="PF00355">
    <property type="entry name" value="Rieske"/>
    <property type="match status" value="1"/>
</dbReference>
<dbReference type="PROSITE" id="PS51296">
    <property type="entry name" value="RIESKE"/>
    <property type="match status" value="1"/>
</dbReference>
<comment type="caution">
    <text evidence="8">The sequence shown here is derived from an EMBL/GenBank/DDBJ whole genome shotgun (WGS) entry which is preliminary data.</text>
</comment>
<keyword evidence="4" id="KW-0560">Oxidoreductase</keyword>
<dbReference type="GO" id="GO:0051537">
    <property type="term" value="F:2 iron, 2 sulfur cluster binding"/>
    <property type="evidence" value="ECO:0007669"/>
    <property type="project" value="UniProtKB-KW"/>
</dbReference>
<evidence type="ECO:0000256" key="5">
    <source>
        <dbReference type="ARBA" id="ARBA00023004"/>
    </source>
</evidence>
<evidence type="ECO:0000256" key="4">
    <source>
        <dbReference type="ARBA" id="ARBA00023002"/>
    </source>
</evidence>
<dbReference type="GO" id="GO:0005506">
    <property type="term" value="F:iron ion binding"/>
    <property type="evidence" value="ECO:0007669"/>
    <property type="project" value="InterPro"/>
</dbReference>
<keyword evidence="9" id="KW-1185">Reference proteome</keyword>
<gene>
    <name evidence="8" type="ORF">FHS74_003910</name>
</gene>
<evidence type="ECO:0000256" key="6">
    <source>
        <dbReference type="ARBA" id="ARBA00023014"/>
    </source>
</evidence>
<dbReference type="Proteomes" id="UP000539175">
    <property type="component" value="Unassembled WGS sequence"/>
</dbReference>
<organism evidence="8 9">
    <name type="scientific">Nitrospirillum iridis</name>
    <dbReference type="NCBI Taxonomy" id="765888"/>
    <lineage>
        <taxon>Bacteria</taxon>
        <taxon>Pseudomonadati</taxon>
        <taxon>Pseudomonadota</taxon>
        <taxon>Alphaproteobacteria</taxon>
        <taxon>Rhodospirillales</taxon>
        <taxon>Azospirillaceae</taxon>
        <taxon>Nitrospirillum</taxon>
    </lineage>
</organism>
<keyword evidence="3" id="KW-0479">Metal-binding</keyword>
<dbReference type="RefSeq" id="WP_211106418.1">
    <property type="nucleotide sequence ID" value="NZ_JACIIZ010000011.1"/>
</dbReference>
<dbReference type="Gene3D" id="2.102.10.10">
    <property type="entry name" value="Rieske [2Fe-2S] iron-sulphur domain"/>
    <property type="match status" value="1"/>
</dbReference>
<dbReference type="SUPFAM" id="SSF55961">
    <property type="entry name" value="Bet v1-like"/>
    <property type="match status" value="1"/>
</dbReference>
<dbReference type="PANTHER" id="PTHR43756">
    <property type="entry name" value="CHOLINE MONOOXYGENASE, CHLOROPLASTIC"/>
    <property type="match status" value="1"/>
</dbReference>
<evidence type="ECO:0000313" key="8">
    <source>
        <dbReference type="EMBL" id="MBB6253341.1"/>
    </source>
</evidence>
<proteinExistence type="predicted"/>
<dbReference type="PANTHER" id="PTHR43756:SF5">
    <property type="entry name" value="CHOLINE MONOOXYGENASE, CHLOROPLASTIC"/>
    <property type="match status" value="1"/>
</dbReference>
<evidence type="ECO:0000256" key="1">
    <source>
        <dbReference type="ARBA" id="ARBA00001962"/>
    </source>
</evidence>
<keyword evidence="8" id="KW-0223">Dioxygenase</keyword>
<dbReference type="Pfam" id="PF00848">
    <property type="entry name" value="Ring_hydroxyl_A"/>
    <property type="match status" value="1"/>
</dbReference>
<keyword evidence="2" id="KW-0001">2Fe-2S</keyword>
<dbReference type="CDD" id="cd08882">
    <property type="entry name" value="RHO_alpha_C_MupW-like"/>
    <property type="match status" value="1"/>
</dbReference>
<dbReference type="CDD" id="cd03469">
    <property type="entry name" value="Rieske_RO_Alpha_N"/>
    <property type="match status" value="1"/>
</dbReference>
<sequence>MNEMSMAERAITDRPVVIGIEAYVSEEYARAEDEKLWGKVWQVACREEEIAKVGDYVTYDILDESIIVVRVAEDRVAAYYNVCLHRGRRLIDGCGHTKRFSCRFHGWKWDLAGKNVDCLAREDWEGALTDENLTLRQVRADIWGGWVFINMDPDCAPLRAYLDTAADMLDPFELHRMRYRWRQWLTFPCNWKVAIEAFVEGYHVPGTHPQLTKYGAKATWSQAHGRHSVFGPAAQKGFGGASGGVSGDIDMRVALADVIGQLWEEVNATTTQTIVNAAKRLVDELPAGTPPMQVQAHLMTQAAKDDAARGVVWPRIDPAHFAKAGTVWHLFPNTVVIQGPTFALCYRARPNGFDPNSCVFEVYVIERYPEGQEPKPENLFKPSRDEATWRKVLCQDFANMGEVQRGMKSRGFPGARPNPQQERGVTNFHRVLAEYMGTGAPQALD</sequence>
<dbReference type="InterPro" id="IPR001663">
    <property type="entry name" value="Rng_hydr_dOase-A"/>
</dbReference>
<dbReference type="InterPro" id="IPR017941">
    <property type="entry name" value="Rieske_2Fe-2S"/>
</dbReference>
<accession>A0A7X0B2R4</accession>
<evidence type="ECO:0000256" key="3">
    <source>
        <dbReference type="ARBA" id="ARBA00022723"/>
    </source>
</evidence>
<dbReference type="SUPFAM" id="SSF50022">
    <property type="entry name" value="ISP domain"/>
    <property type="match status" value="1"/>
</dbReference>
<evidence type="ECO:0000256" key="2">
    <source>
        <dbReference type="ARBA" id="ARBA00022714"/>
    </source>
</evidence>
<evidence type="ECO:0000259" key="7">
    <source>
        <dbReference type="PROSITE" id="PS51296"/>
    </source>
</evidence>
<protein>
    <submittedName>
        <fullName evidence="8">Phenylpropionate dioxygenase-like ring-hydroxylating dioxygenase large terminal subunit</fullName>
    </submittedName>
</protein>
<keyword evidence="5" id="KW-0408">Iron</keyword>
<evidence type="ECO:0000313" key="9">
    <source>
        <dbReference type="Proteomes" id="UP000539175"/>
    </source>
</evidence>
<feature type="domain" description="Rieske" evidence="7">
    <location>
        <begin position="41"/>
        <end position="149"/>
    </location>
</feature>
<dbReference type="InterPro" id="IPR036922">
    <property type="entry name" value="Rieske_2Fe-2S_sf"/>
</dbReference>
<comment type="cofactor">
    <cofactor evidence="1">
        <name>Fe cation</name>
        <dbReference type="ChEBI" id="CHEBI:24875"/>
    </cofactor>
</comment>
<dbReference type="AlphaFoldDB" id="A0A7X0B2R4"/>
<name>A0A7X0B2R4_9PROT</name>
<dbReference type="GO" id="GO:0051213">
    <property type="term" value="F:dioxygenase activity"/>
    <property type="evidence" value="ECO:0007669"/>
    <property type="project" value="UniProtKB-KW"/>
</dbReference>